<dbReference type="OrthoDB" id="5401077at2"/>
<dbReference type="PROSITE" id="PS50045">
    <property type="entry name" value="SIGMA54_INTERACT_4"/>
    <property type="match status" value="1"/>
</dbReference>
<dbReference type="Pfam" id="PF13426">
    <property type="entry name" value="PAS_9"/>
    <property type="match status" value="3"/>
</dbReference>
<evidence type="ECO:0000256" key="4">
    <source>
        <dbReference type="ARBA" id="ARBA00023125"/>
    </source>
</evidence>
<dbReference type="InterPro" id="IPR013656">
    <property type="entry name" value="PAS_4"/>
</dbReference>
<dbReference type="SMART" id="SM00086">
    <property type="entry name" value="PAC"/>
    <property type="match status" value="4"/>
</dbReference>
<feature type="coiled-coil region" evidence="7">
    <location>
        <begin position="830"/>
        <end position="868"/>
    </location>
</feature>
<dbReference type="InterPro" id="IPR001610">
    <property type="entry name" value="PAC"/>
</dbReference>
<dbReference type="FunFam" id="1.10.8.60:FF:000014">
    <property type="entry name" value="DNA-binding transcriptional regulator NtrC"/>
    <property type="match status" value="1"/>
</dbReference>
<proteinExistence type="predicted"/>
<keyword evidence="12" id="KW-1185">Reference proteome</keyword>
<dbReference type="Pfam" id="PF01590">
    <property type="entry name" value="GAF"/>
    <property type="match status" value="1"/>
</dbReference>
<dbReference type="Gene3D" id="3.40.50.300">
    <property type="entry name" value="P-loop containing nucleotide triphosphate hydrolases"/>
    <property type="match status" value="1"/>
</dbReference>
<feature type="domain" description="PAS" evidence="9">
    <location>
        <begin position="24"/>
        <end position="87"/>
    </location>
</feature>
<dbReference type="Proteomes" id="UP000310406">
    <property type="component" value="Unassembled WGS sequence"/>
</dbReference>
<dbReference type="InterPro" id="IPR027417">
    <property type="entry name" value="P-loop_NTPase"/>
</dbReference>
<dbReference type="Gene3D" id="3.30.450.20">
    <property type="entry name" value="PAS domain"/>
    <property type="match status" value="5"/>
</dbReference>
<dbReference type="InterPro" id="IPR035965">
    <property type="entry name" value="PAS-like_dom_sf"/>
</dbReference>
<gene>
    <name evidence="11" type="ORF">EZV76_11045</name>
</gene>
<evidence type="ECO:0000259" key="9">
    <source>
        <dbReference type="PROSITE" id="PS50112"/>
    </source>
</evidence>
<keyword evidence="7" id="KW-0175">Coiled coil</keyword>
<dbReference type="InterPro" id="IPR025662">
    <property type="entry name" value="Sigma_54_int_dom_ATP-bd_1"/>
</dbReference>
<evidence type="ECO:0000256" key="2">
    <source>
        <dbReference type="ARBA" id="ARBA00022840"/>
    </source>
</evidence>
<dbReference type="PROSITE" id="PS50113">
    <property type="entry name" value="PAC"/>
    <property type="match status" value="3"/>
</dbReference>
<dbReference type="InterPro" id="IPR000700">
    <property type="entry name" value="PAS-assoc_C"/>
</dbReference>
<keyword evidence="5" id="KW-0010">Activator</keyword>
<keyword evidence="6" id="KW-0804">Transcription</keyword>
<dbReference type="InterPro" id="IPR003018">
    <property type="entry name" value="GAF"/>
</dbReference>
<dbReference type="SMART" id="SM00091">
    <property type="entry name" value="PAS"/>
    <property type="match status" value="5"/>
</dbReference>
<evidence type="ECO:0000256" key="1">
    <source>
        <dbReference type="ARBA" id="ARBA00022741"/>
    </source>
</evidence>
<feature type="domain" description="PAS" evidence="9">
    <location>
        <begin position="535"/>
        <end position="606"/>
    </location>
</feature>
<dbReference type="InterPro" id="IPR025943">
    <property type="entry name" value="Sigma_54_int_dom_ATP-bd_2"/>
</dbReference>
<evidence type="ECO:0000256" key="6">
    <source>
        <dbReference type="ARBA" id="ARBA00023163"/>
    </source>
</evidence>
<organism evidence="11 12">
    <name type="scientific">Flagellimonas alvinocaridis</name>
    <dbReference type="NCBI Taxonomy" id="2530200"/>
    <lineage>
        <taxon>Bacteria</taxon>
        <taxon>Pseudomonadati</taxon>
        <taxon>Bacteroidota</taxon>
        <taxon>Flavobacteriia</taxon>
        <taxon>Flavobacteriales</taxon>
        <taxon>Flavobacteriaceae</taxon>
        <taxon>Flagellimonas</taxon>
    </lineage>
</organism>
<evidence type="ECO:0000313" key="11">
    <source>
        <dbReference type="EMBL" id="THV59353.1"/>
    </source>
</evidence>
<dbReference type="InterPro" id="IPR013767">
    <property type="entry name" value="PAS_fold"/>
</dbReference>
<feature type="domain" description="PAS" evidence="9">
    <location>
        <begin position="283"/>
        <end position="353"/>
    </location>
</feature>
<dbReference type="CDD" id="cd00130">
    <property type="entry name" value="PAS"/>
    <property type="match status" value="5"/>
</dbReference>
<dbReference type="Pfam" id="PF00158">
    <property type="entry name" value="Sigma54_activat"/>
    <property type="match status" value="1"/>
</dbReference>
<dbReference type="PROSITE" id="PS50112">
    <property type="entry name" value="PAS"/>
    <property type="match status" value="5"/>
</dbReference>
<dbReference type="SUPFAM" id="SSF52540">
    <property type="entry name" value="P-loop containing nucleoside triphosphate hydrolases"/>
    <property type="match status" value="1"/>
</dbReference>
<dbReference type="Pfam" id="PF00989">
    <property type="entry name" value="PAS"/>
    <property type="match status" value="1"/>
</dbReference>
<dbReference type="SMART" id="SM00382">
    <property type="entry name" value="AAA"/>
    <property type="match status" value="1"/>
</dbReference>
<feature type="domain" description="PAS" evidence="9">
    <location>
        <begin position="408"/>
        <end position="463"/>
    </location>
</feature>
<dbReference type="PROSITE" id="PS00688">
    <property type="entry name" value="SIGMA54_INTERACT_3"/>
    <property type="match status" value="1"/>
</dbReference>
<evidence type="ECO:0000259" key="8">
    <source>
        <dbReference type="PROSITE" id="PS50045"/>
    </source>
</evidence>
<dbReference type="SMART" id="SM00065">
    <property type="entry name" value="GAF"/>
    <property type="match status" value="1"/>
</dbReference>
<comment type="caution">
    <text evidence="11">The sequence shown here is derived from an EMBL/GenBank/DDBJ whole genome shotgun (WGS) entry which is preliminary data.</text>
</comment>
<name>A0A4S8RLI0_9FLAO</name>
<dbReference type="EMBL" id="SNTZ01000004">
    <property type="protein sequence ID" value="THV59353.1"/>
    <property type="molecule type" value="Genomic_DNA"/>
</dbReference>
<dbReference type="GO" id="GO:0003677">
    <property type="term" value="F:DNA binding"/>
    <property type="evidence" value="ECO:0007669"/>
    <property type="project" value="UniProtKB-KW"/>
</dbReference>
<dbReference type="Gene3D" id="3.30.450.40">
    <property type="match status" value="1"/>
</dbReference>
<dbReference type="AlphaFoldDB" id="A0A4S8RLI0"/>
<feature type="domain" description="Sigma-54 factor interaction" evidence="8">
    <location>
        <begin position="878"/>
        <end position="1107"/>
    </location>
</feature>
<keyword evidence="4" id="KW-0238">DNA-binding</keyword>
<dbReference type="Gene3D" id="1.10.10.60">
    <property type="entry name" value="Homeodomain-like"/>
    <property type="match status" value="1"/>
</dbReference>
<dbReference type="Pfam" id="PF25601">
    <property type="entry name" value="AAA_lid_14"/>
    <property type="match status" value="1"/>
</dbReference>
<feature type="domain" description="PAC" evidence="10">
    <location>
        <begin position="608"/>
        <end position="660"/>
    </location>
</feature>
<dbReference type="PANTHER" id="PTHR32071">
    <property type="entry name" value="TRANSCRIPTIONAL REGULATORY PROTEIN"/>
    <property type="match status" value="1"/>
</dbReference>
<dbReference type="InterPro" id="IPR025944">
    <property type="entry name" value="Sigma_54_int_dom_CS"/>
</dbReference>
<accession>A0A4S8RLI0</accession>
<feature type="domain" description="PAC" evidence="10">
    <location>
        <begin position="355"/>
        <end position="407"/>
    </location>
</feature>
<dbReference type="NCBIfam" id="TIGR00229">
    <property type="entry name" value="sensory_box"/>
    <property type="match status" value="4"/>
</dbReference>
<dbReference type="InterPro" id="IPR002078">
    <property type="entry name" value="Sigma_54_int"/>
</dbReference>
<dbReference type="InterPro" id="IPR029016">
    <property type="entry name" value="GAF-like_dom_sf"/>
</dbReference>
<dbReference type="GO" id="GO:0005524">
    <property type="term" value="F:ATP binding"/>
    <property type="evidence" value="ECO:0007669"/>
    <property type="project" value="UniProtKB-KW"/>
</dbReference>
<keyword evidence="1" id="KW-0547">Nucleotide-binding</keyword>
<feature type="domain" description="PAC" evidence="10">
    <location>
        <begin position="482"/>
        <end position="534"/>
    </location>
</feature>
<keyword evidence="2" id="KW-0067">ATP-binding</keyword>
<evidence type="ECO:0000313" key="12">
    <source>
        <dbReference type="Proteomes" id="UP000310406"/>
    </source>
</evidence>
<sequence>MVSNKEKGIVHELKNDLGFSDVFVESIQDGLLITDTKGKILIINSAFCTLTGFDKEELLGAEAPFPFWPDELQKDFTNGFQKTLKEGLNGEFESIHMRKNGSRFPVSIFSSSILDMKGKIIAHLGLLQDINEIGKQTTLNDSKNKDLFSMLSYKRKRHDFTVENELVSQLDFTLNNISDGIISLDTDWNCTYINGNAATIIGKKPSSLIGKNIWKEFPDILGASFRETSMKAFRSQEKQESQEYYEPFDKWFENRFYPSKEGLTIFISNITETKNAEELLFKSKEYLDNIINNIGDPIFVKDSQSRLLLVNDAFCAMFDLQRENIIGKTLAEDVATEERESFLRIDKEVIASGIENVNEETLTVRGGQTRIISTKKTRFVSEEGEMFLIGIIHDISEQKRAELELKSAKEYSDGLIESMREGLVVFDMETEIVRVNPSFCEMSGFSEEELLGQQCPYPFSPPEIEEESNSRHAEIAKGAELDNFETVYMRKDGSRFNVDVMISSIKNPNGEIMAYFGTIIDTTERKKAELDLKLAKEFTDKLIMSMQEGLIIVDLTGKIIMVNESTCKILGYSENELIGMNLPYPFAKPEDFEEITKTNERVAAGEAPTFQFEFIRKNGEIFLATFLTGNITNDKGEVIALYGTMKDISEEVKAKKVLEQNALLSTKKKEVILELAGLVGKEFTDSLNKITQLSSEVLRVERVSIWKFNIGRTEISCENLYELSVNNHSKGVVLNRLNNPEYFEALEKEQTILIEDAQRNAKTKRFAEDYLIPNHIKSLMDVFINSTNGYYGIICFEHVGKANRSWTADEQEFATSIANIVSLMVESSERKIAENKLIQSNKDLAKANTELNELRDQLELENIYLRNELDLVFNFEEMVYGSVEFSNVLSEIEKVATTNATVLLLGESGTGKELLARAIHNISLRNTKPLIKVNCSAIPRELMESELFGHKKGSFTGAINDKIGKFELADGGTLFLDEIGELPLDMQPKILRFLQEGEIEVVGGTGIKKLDVRVIAATNRDLKEEIEKKRFREDLFFRLNVFPIEVPPLRNRKEDIPLLVEHFVDKFNKDYSKNIRYISDEAMEKLKAYDWPGNIRELENLIERAVILSNGETLVIPGFESEVQKSKVPIRIQNLSLDAVQKNHIISVLEQCNWKISGPHSASALLELKPSTLRDKMSKLGIKK</sequence>
<keyword evidence="3" id="KW-0805">Transcription regulation</keyword>
<reference evidence="11 12" key="1">
    <citation type="submission" date="2019-03" db="EMBL/GenBank/DDBJ databases">
        <title>Muricauda SCR12 sp.nov, a marine bacterium isolated from Pacific Ocean:the Okinawa trough.</title>
        <authorList>
            <person name="Liu L."/>
        </authorList>
    </citation>
    <scope>NUCLEOTIDE SEQUENCE [LARGE SCALE GENOMIC DNA]</scope>
    <source>
        <strain evidence="11 12">SCR12</strain>
    </source>
</reference>
<evidence type="ECO:0000256" key="3">
    <source>
        <dbReference type="ARBA" id="ARBA00023015"/>
    </source>
</evidence>
<dbReference type="SUPFAM" id="SSF55785">
    <property type="entry name" value="PYP-like sensor domain (PAS domain)"/>
    <property type="match status" value="5"/>
</dbReference>
<dbReference type="Pfam" id="PF08448">
    <property type="entry name" value="PAS_4"/>
    <property type="match status" value="1"/>
</dbReference>
<dbReference type="GO" id="GO:0006355">
    <property type="term" value="P:regulation of DNA-templated transcription"/>
    <property type="evidence" value="ECO:0007669"/>
    <property type="project" value="InterPro"/>
</dbReference>
<dbReference type="PROSITE" id="PS00676">
    <property type="entry name" value="SIGMA54_INTERACT_2"/>
    <property type="match status" value="1"/>
</dbReference>
<protein>
    <submittedName>
        <fullName evidence="11">PAS domain S-box protein</fullName>
    </submittedName>
</protein>
<dbReference type="Gene3D" id="1.10.8.60">
    <property type="match status" value="1"/>
</dbReference>
<dbReference type="InterPro" id="IPR009057">
    <property type="entry name" value="Homeodomain-like_sf"/>
</dbReference>
<dbReference type="RefSeq" id="WP_136566598.1">
    <property type="nucleotide sequence ID" value="NZ_SNTZ01000004.1"/>
</dbReference>
<dbReference type="InterPro" id="IPR003593">
    <property type="entry name" value="AAA+_ATPase"/>
</dbReference>
<evidence type="ECO:0000259" key="10">
    <source>
        <dbReference type="PROSITE" id="PS50113"/>
    </source>
</evidence>
<dbReference type="PANTHER" id="PTHR32071:SF117">
    <property type="entry name" value="PTS-DEPENDENT DIHYDROXYACETONE KINASE OPERON REGULATORY PROTEIN-RELATED"/>
    <property type="match status" value="1"/>
</dbReference>
<dbReference type="SUPFAM" id="SSF46689">
    <property type="entry name" value="Homeodomain-like"/>
    <property type="match status" value="1"/>
</dbReference>
<dbReference type="InterPro" id="IPR000014">
    <property type="entry name" value="PAS"/>
</dbReference>
<dbReference type="SUPFAM" id="SSF55781">
    <property type="entry name" value="GAF domain-like"/>
    <property type="match status" value="1"/>
</dbReference>
<evidence type="ECO:0000256" key="5">
    <source>
        <dbReference type="ARBA" id="ARBA00023159"/>
    </source>
</evidence>
<feature type="domain" description="PAS" evidence="9">
    <location>
        <begin position="162"/>
        <end position="217"/>
    </location>
</feature>
<dbReference type="InterPro" id="IPR058031">
    <property type="entry name" value="AAA_lid_NorR"/>
</dbReference>
<dbReference type="PROSITE" id="PS00675">
    <property type="entry name" value="SIGMA54_INTERACT_1"/>
    <property type="match status" value="1"/>
</dbReference>
<dbReference type="CDD" id="cd00009">
    <property type="entry name" value="AAA"/>
    <property type="match status" value="1"/>
</dbReference>
<evidence type="ECO:0000256" key="7">
    <source>
        <dbReference type="SAM" id="Coils"/>
    </source>
</evidence>
<dbReference type="FunFam" id="3.40.50.300:FF:000006">
    <property type="entry name" value="DNA-binding transcriptional regulator NtrC"/>
    <property type="match status" value="1"/>
</dbReference>